<organism evidence="1 2">
    <name type="scientific">Trametes pubescens</name>
    <name type="common">White-rot fungus</name>
    <dbReference type="NCBI Taxonomy" id="154538"/>
    <lineage>
        <taxon>Eukaryota</taxon>
        <taxon>Fungi</taxon>
        <taxon>Dikarya</taxon>
        <taxon>Basidiomycota</taxon>
        <taxon>Agaricomycotina</taxon>
        <taxon>Agaricomycetes</taxon>
        <taxon>Polyporales</taxon>
        <taxon>Polyporaceae</taxon>
        <taxon>Trametes</taxon>
    </lineage>
</organism>
<dbReference type="Proteomes" id="UP000184267">
    <property type="component" value="Unassembled WGS sequence"/>
</dbReference>
<evidence type="ECO:0000313" key="2">
    <source>
        <dbReference type="Proteomes" id="UP000184267"/>
    </source>
</evidence>
<keyword evidence="2" id="KW-1185">Reference proteome</keyword>
<accession>A0A1M2VNL2</accession>
<evidence type="ECO:0008006" key="3">
    <source>
        <dbReference type="Google" id="ProtNLM"/>
    </source>
</evidence>
<proteinExistence type="predicted"/>
<dbReference type="Gene3D" id="3.80.10.10">
    <property type="entry name" value="Ribonuclease Inhibitor"/>
    <property type="match status" value="1"/>
</dbReference>
<dbReference type="EMBL" id="MNAD01000978">
    <property type="protein sequence ID" value="OJT09177.1"/>
    <property type="molecule type" value="Genomic_DNA"/>
</dbReference>
<dbReference type="AlphaFoldDB" id="A0A1M2VNL2"/>
<evidence type="ECO:0000313" key="1">
    <source>
        <dbReference type="EMBL" id="OJT09177.1"/>
    </source>
</evidence>
<dbReference type="OrthoDB" id="2758792at2759"/>
<dbReference type="STRING" id="154538.A0A1M2VNL2"/>
<name>A0A1M2VNL2_TRAPU</name>
<protein>
    <recommendedName>
        <fullName evidence="3">F-box domain-containing protein</fullName>
    </recommendedName>
</protein>
<dbReference type="InterPro" id="IPR032675">
    <property type="entry name" value="LRR_dom_sf"/>
</dbReference>
<gene>
    <name evidence="1" type="ORF">TRAPUB_14387</name>
</gene>
<comment type="caution">
    <text evidence="1">The sequence shown here is derived from an EMBL/GenBank/DDBJ whole genome shotgun (WGS) entry which is preliminary data.</text>
</comment>
<sequence length="535" mass="57489">MYALLNAGVPINQLPVELLVEIFARCQSVDDSSHYWTDVLRVCRHWFVVGSTAGNLWTSLKVSNSTNLLRTGLARSSAAEFGVEMICARTHPLPDAAAFLAPHMHRLRGLRLGRIPATTVPALVEFMDHAMPALRHFHATGDERALNLDLRLSPDRFPRLEDLQVSHIYVFNNLSIFPQLRTVHITGRSARVPTLKTATLLESLRRMENVEDLVLSDLQVCDLGSSPAFVGKGSVVLSKLRKLAVSMEGPLIKQMLSVITIPPEAAVSLSSRVQGETVAGNTANIAAMLPEDRHRGLPVLGRITEAWINTTATKHVVAGCTAAVPASARGEATPVLFALELPEDNDLGGAGGAGIGLADLVEVFRDSPLESVTVQTSSSIAARADWRDFFGALPTLRRLDFTIIPDALAVTPGAIFAALDPGPGDASSPTGTADEDAGSGAAAAAGNLVLCPGLRRVRLHRFPANLDVLRDTVATCLENRRQRLGKPGEHALEELVLNVVEQPVQAAFLVARAAFLERMVPLVGAVECRNSFYLP</sequence>
<dbReference type="OMA" id="HMHRLRG"/>
<reference evidence="1 2" key="1">
    <citation type="submission" date="2016-10" db="EMBL/GenBank/DDBJ databases">
        <title>Genome sequence of the basidiomycete white-rot fungus Trametes pubescens.</title>
        <authorList>
            <person name="Makela M.R."/>
            <person name="Granchi Z."/>
            <person name="Peng M."/>
            <person name="De Vries R.P."/>
            <person name="Grigoriev I."/>
            <person name="Riley R."/>
            <person name="Hilden K."/>
        </authorList>
    </citation>
    <scope>NUCLEOTIDE SEQUENCE [LARGE SCALE GENOMIC DNA]</scope>
    <source>
        <strain evidence="1 2">FBCC735</strain>
    </source>
</reference>